<comment type="caution">
    <text evidence="9">The sequence shown here is derived from an EMBL/GenBank/DDBJ whole genome shotgun (WGS) entry which is preliminary data.</text>
</comment>
<keyword evidence="4 6" id="KW-0238">DNA-binding</keyword>
<dbReference type="Gene3D" id="1.10.1740.10">
    <property type="match status" value="1"/>
</dbReference>
<evidence type="ECO:0000256" key="4">
    <source>
        <dbReference type="ARBA" id="ARBA00023125"/>
    </source>
</evidence>
<dbReference type="InterPro" id="IPR007627">
    <property type="entry name" value="RNA_pol_sigma70_r2"/>
</dbReference>
<sequence length="177" mass="20367">MYSGEKELIKRLKDKKSRNAAFDLLVKTYQQPLYYHIRRMVGNHQDADDVLQNTFIKVWRFIGDFKEESKLYTWLYRIASNEALGFLRAQRAKPSGNVDAETHVAATTDGPDGDSIERKLGAALQTLPDKQRQVFDLKYFSELKYEEISEITGTSVGALKASYFHAVKKIEVFLKTH</sequence>
<proteinExistence type="inferred from homology"/>
<dbReference type="InterPro" id="IPR013324">
    <property type="entry name" value="RNA_pol_sigma_r3/r4-like"/>
</dbReference>
<dbReference type="GO" id="GO:0006352">
    <property type="term" value="P:DNA-templated transcription initiation"/>
    <property type="evidence" value="ECO:0007669"/>
    <property type="project" value="InterPro"/>
</dbReference>
<accession>A0A7K3WTM9</accession>
<evidence type="ECO:0000313" key="10">
    <source>
        <dbReference type="Proteomes" id="UP000486602"/>
    </source>
</evidence>
<feature type="domain" description="RNA polymerase sigma-70 region 2" evidence="7">
    <location>
        <begin position="25"/>
        <end position="91"/>
    </location>
</feature>
<dbReference type="GO" id="GO:0016987">
    <property type="term" value="F:sigma factor activity"/>
    <property type="evidence" value="ECO:0007669"/>
    <property type="project" value="UniProtKB-KW"/>
</dbReference>
<gene>
    <name evidence="9" type="ORF">G3O08_15180</name>
</gene>
<dbReference type="InterPro" id="IPR036388">
    <property type="entry name" value="WH-like_DNA-bd_sf"/>
</dbReference>
<dbReference type="SUPFAM" id="SSF88946">
    <property type="entry name" value="Sigma2 domain of RNA polymerase sigma factors"/>
    <property type="match status" value="1"/>
</dbReference>
<dbReference type="Proteomes" id="UP000486602">
    <property type="component" value="Unassembled WGS sequence"/>
</dbReference>
<organism evidence="9 10">
    <name type="scientific">Cryomorpha ignava</name>
    <dbReference type="NCBI Taxonomy" id="101383"/>
    <lineage>
        <taxon>Bacteria</taxon>
        <taxon>Pseudomonadati</taxon>
        <taxon>Bacteroidota</taxon>
        <taxon>Flavobacteriia</taxon>
        <taxon>Flavobacteriales</taxon>
        <taxon>Cryomorphaceae</taxon>
        <taxon>Cryomorpha</taxon>
    </lineage>
</organism>
<keyword evidence="3 6" id="KW-0731">Sigma factor</keyword>
<dbReference type="GO" id="GO:0003677">
    <property type="term" value="F:DNA binding"/>
    <property type="evidence" value="ECO:0007669"/>
    <property type="project" value="UniProtKB-KW"/>
</dbReference>
<dbReference type="InterPro" id="IPR013249">
    <property type="entry name" value="RNA_pol_sigma70_r4_t2"/>
</dbReference>
<evidence type="ECO:0000313" key="9">
    <source>
        <dbReference type="EMBL" id="NEN24844.1"/>
    </source>
</evidence>
<dbReference type="InterPro" id="IPR039425">
    <property type="entry name" value="RNA_pol_sigma-70-like"/>
</dbReference>
<evidence type="ECO:0000256" key="3">
    <source>
        <dbReference type="ARBA" id="ARBA00023082"/>
    </source>
</evidence>
<dbReference type="PROSITE" id="PS01063">
    <property type="entry name" value="SIGMA70_ECF"/>
    <property type="match status" value="1"/>
</dbReference>
<dbReference type="EMBL" id="JAAGVY010000034">
    <property type="protein sequence ID" value="NEN24844.1"/>
    <property type="molecule type" value="Genomic_DNA"/>
</dbReference>
<feature type="domain" description="RNA polymerase sigma factor 70 region 4 type 2" evidence="8">
    <location>
        <begin position="118"/>
        <end position="170"/>
    </location>
</feature>
<dbReference type="CDD" id="cd06171">
    <property type="entry name" value="Sigma70_r4"/>
    <property type="match status" value="1"/>
</dbReference>
<dbReference type="InterPro" id="IPR013325">
    <property type="entry name" value="RNA_pol_sigma_r2"/>
</dbReference>
<evidence type="ECO:0000256" key="2">
    <source>
        <dbReference type="ARBA" id="ARBA00023015"/>
    </source>
</evidence>
<comment type="similarity">
    <text evidence="1 6">Belongs to the sigma-70 factor family. ECF subfamily.</text>
</comment>
<evidence type="ECO:0000256" key="5">
    <source>
        <dbReference type="ARBA" id="ARBA00023163"/>
    </source>
</evidence>
<reference evidence="9 10" key="1">
    <citation type="submission" date="2020-02" db="EMBL/GenBank/DDBJ databases">
        <title>Out from the shadows clarifying the taxonomy of the family Cryomorphaceae and related taxa by utilizing the GTDB taxonomic framework.</title>
        <authorList>
            <person name="Bowman J.P."/>
        </authorList>
    </citation>
    <scope>NUCLEOTIDE SEQUENCE [LARGE SCALE GENOMIC DNA]</scope>
    <source>
        <strain evidence="9 10">QSSC 1-22</strain>
    </source>
</reference>
<dbReference type="PANTHER" id="PTHR43133">
    <property type="entry name" value="RNA POLYMERASE ECF-TYPE SIGMA FACTO"/>
    <property type="match status" value="1"/>
</dbReference>
<name>A0A7K3WTM9_9FLAO</name>
<keyword evidence="2 6" id="KW-0805">Transcription regulation</keyword>
<dbReference type="RefSeq" id="WP_163286239.1">
    <property type="nucleotide sequence ID" value="NZ_JAAGVY010000034.1"/>
</dbReference>
<dbReference type="SUPFAM" id="SSF88659">
    <property type="entry name" value="Sigma3 and sigma4 domains of RNA polymerase sigma factors"/>
    <property type="match status" value="1"/>
</dbReference>
<evidence type="ECO:0000259" key="7">
    <source>
        <dbReference type="Pfam" id="PF04542"/>
    </source>
</evidence>
<dbReference type="NCBIfam" id="TIGR02937">
    <property type="entry name" value="sigma70-ECF"/>
    <property type="match status" value="1"/>
</dbReference>
<evidence type="ECO:0000256" key="1">
    <source>
        <dbReference type="ARBA" id="ARBA00010641"/>
    </source>
</evidence>
<evidence type="ECO:0000259" key="8">
    <source>
        <dbReference type="Pfam" id="PF08281"/>
    </source>
</evidence>
<evidence type="ECO:0000256" key="6">
    <source>
        <dbReference type="RuleBase" id="RU000716"/>
    </source>
</evidence>
<dbReference type="Pfam" id="PF04542">
    <property type="entry name" value="Sigma70_r2"/>
    <property type="match status" value="1"/>
</dbReference>
<dbReference type="InterPro" id="IPR000838">
    <property type="entry name" value="RNA_pol_sigma70_ECF_CS"/>
</dbReference>
<dbReference type="Pfam" id="PF08281">
    <property type="entry name" value="Sigma70_r4_2"/>
    <property type="match status" value="1"/>
</dbReference>
<dbReference type="Gene3D" id="1.10.10.10">
    <property type="entry name" value="Winged helix-like DNA-binding domain superfamily/Winged helix DNA-binding domain"/>
    <property type="match status" value="1"/>
</dbReference>
<dbReference type="InterPro" id="IPR014284">
    <property type="entry name" value="RNA_pol_sigma-70_dom"/>
</dbReference>
<dbReference type="AlphaFoldDB" id="A0A7K3WTM9"/>
<keyword evidence="10" id="KW-1185">Reference proteome</keyword>
<dbReference type="PANTHER" id="PTHR43133:SF51">
    <property type="entry name" value="RNA POLYMERASE SIGMA FACTOR"/>
    <property type="match status" value="1"/>
</dbReference>
<protein>
    <recommendedName>
        <fullName evidence="6">RNA polymerase sigma factor</fullName>
    </recommendedName>
</protein>
<keyword evidence="5 6" id="KW-0804">Transcription</keyword>